<dbReference type="InParanoid" id="D3BKF8"/>
<gene>
    <name evidence="2" type="ORF">PPL_09039</name>
</gene>
<evidence type="ECO:0000256" key="1">
    <source>
        <dbReference type="SAM" id="MobiDB-lite"/>
    </source>
</evidence>
<feature type="compositionally biased region" description="Acidic residues" evidence="1">
    <location>
        <begin position="128"/>
        <end position="158"/>
    </location>
</feature>
<feature type="compositionally biased region" description="Basic and acidic residues" evidence="1">
    <location>
        <begin position="162"/>
        <end position="175"/>
    </location>
</feature>
<evidence type="ECO:0008006" key="4">
    <source>
        <dbReference type="Google" id="ProtNLM"/>
    </source>
</evidence>
<evidence type="ECO:0000313" key="2">
    <source>
        <dbReference type="EMBL" id="EFA78388.1"/>
    </source>
</evidence>
<feature type="compositionally biased region" description="Acidic residues" evidence="1">
    <location>
        <begin position="23"/>
        <end position="43"/>
    </location>
</feature>
<organism evidence="2 3">
    <name type="scientific">Heterostelium pallidum (strain ATCC 26659 / Pp 5 / PN500)</name>
    <name type="common">Cellular slime mold</name>
    <name type="synonym">Polysphondylium pallidum</name>
    <dbReference type="NCBI Taxonomy" id="670386"/>
    <lineage>
        <taxon>Eukaryota</taxon>
        <taxon>Amoebozoa</taxon>
        <taxon>Evosea</taxon>
        <taxon>Eumycetozoa</taxon>
        <taxon>Dictyostelia</taxon>
        <taxon>Acytosteliales</taxon>
        <taxon>Acytosteliaceae</taxon>
        <taxon>Heterostelium</taxon>
    </lineage>
</organism>
<accession>D3BKF8</accession>
<proteinExistence type="predicted"/>
<dbReference type="EMBL" id="ADBJ01000038">
    <property type="protein sequence ID" value="EFA78388.1"/>
    <property type="molecule type" value="Genomic_DNA"/>
</dbReference>
<dbReference type="PANTHER" id="PTHR15967:SF0">
    <property type="entry name" value="E2F-ASSOCIATED PHOSPHOPROTEIN"/>
    <property type="match status" value="1"/>
</dbReference>
<dbReference type="GeneID" id="31364515"/>
<comment type="caution">
    <text evidence="2">The sequence shown here is derived from an EMBL/GenBank/DDBJ whole genome shotgun (WGS) entry which is preliminary data.</text>
</comment>
<feature type="region of interest" description="Disordered" evidence="1">
    <location>
        <begin position="127"/>
        <end position="178"/>
    </location>
</feature>
<evidence type="ECO:0000313" key="3">
    <source>
        <dbReference type="Proteomes" id="UP000001396"/>
    </source>
</evidence>
<dbReference type="PANTHER" id="PTHR15967">
    <property type="entry name" value="E2F-ASSOCIATED PHOSPHOPROTEIN"/>
    <property type="match status" value="1"/>
</dbReference>
<dbReference type="Proteomes" id="UP000001396">
    <property type="component" value="Unassembled WGS sequence"/>
</dbReference>
<dbReference type="OMA" id="KKYRFCT"/>
<reference evidence="2 3" key="1">
    <citation type="journal article" date="2011" name="Genome Res.">
        <title>Phylogeny-wide analysis of social amoeba genomes highlights ancient origins for complex intercellular communication.</title>
        <authorList>
            <person name="Heidel A.J."/>
            <person name="Lawal H.M."/>
            <person name="Felder M."/>
            <person name="Schilde C."/>
            <person name="Helps N.R."/>
            <person name="Tunggal B."/>
            <person name="Rivero F."/>
            <person name="John U."/>
            <person name="Schleicher M."/>
            <person name="Eichinger L."/>
            <person name="Platzer M."/>
            <person name="Noegel A.A."/>
            <person name="Schaap P."/>
            <person name="Gloeckner G."/>
        </authorList>
    </citation>
    <scope>NUCLEOTIDE SEQUENCE [LARGE SCALE GENOMIC DNA]</scope>
    <source>
        <strain evidence="3">ATCC 26659 / Pp 5 / PN500</strain>
    </source>
</reference>
<dbReference type="AlphaFoldDB" id="D3BKF8"/>
<dbReference type="STRING" id="670386.D3BKF8"/>
<dbReference type="FunCoup" id="D3BKF8">
    <property type="interactions" value="220"/>
</dbReference>
<sequence>MTNKNDNNNNSKLNENFKKINFVDDDGDDNSSADDSSDLELDVNNELTQEEKDNLLYNEDEDDENEAWVEKNLKKSGSKSDAYLSCPCCFTLVCVDCQRHDTFKNQYRAMFVKNCKIDFSNRLLYQNDDGDDTLDEKQQEDDEEEVDDEQEEDDDNYNEDVNTPKEDNTANKKQVDTGTTKRNKEYYHAVHCQICSTQLAVYDQDEIYHFFNVFPSNS</sequence>
<dbReference type="InterPro" id="IPR019370">
    <property type="entry name" value="E2F-assoc_phosphoprotein"/>
</dbReference>
<feature type="region of interest" description="Disordered" evidence="1">
    <location>
        <begin position="21"/>
        <end position="65"/>
    </location>
</feature>
<keyword evidence="3" id="KW-1185">Reference proteome</keyword>
<protein>
    <recommendedName>
        <fullName evidence="4">E2F-associated phosphoprotein</fullName>
    </recommendedName>
</protein>
<dbReference type="GO" id="GO:0005634">
    <property type="term" value="C:nucleus"/>
    <property type="evidence" value="ECO:0007669"/>
    <property type="project" value="TreeGrafter"/>
</dbReference>
<dbReference type="RefSeq" id="XP_020430513.1">
    <property type="nucleotide sequence ID" value="XM_020579838.1"/>
</dbReference>
<name>D3BKF8_HETP5</name>
<dbReference type="Pfam" id="PF10238">
    <property type="entry name" value="Eapp_C"/>
    <property type="match status" value="1"/>
</dbReference>